<dbReference type="InterPro" id="IPR029063">
    <property type="entry name" value="SAM-dependent_MTases_sf"/>
</dbReference>
<dbReference type="Gene3D" id="3.40.50.150">
    <property type="entry name" value="Vaccinia Virus protein VP39"/>
    <property type="match status" value="1"/>
</dbReference>
<protein>
    <submittedName>
        <fullName evidence="2">Eco57I restriction-modification methylase domain-containing protein</fullName>
    </submittedName>
</protein>
<dbReference type="PROSITE" id="PS00092">
    <property type="entry name" value="N6_MTASE"/>
    <property type="match status" value="1"/>
</dbReference>
<evidence type="ECO:0000313" key="3">
    <source>
        <dbReference type="Proteomes" id="UP001082703"/>
    </source>
</evidence>
<dbReference type="SUPFAM" id="SSF53335">
    <property type="entry name" value="S-adenosyl-L-methionine-dependent methyltransferases"/>
    <property type="match status" value="1"/>
</dbReference>
<dbReference type="Pfam" id="PF07669">
    <property type="entry name" value="Eco57I"/>
    <property type="match status" value="1"/>
</dbReference>
<comment type="caution">
    <text evidence="2">The sequence shown here is derived from an EMBL/GenBank/DDBJ whole genome shotgun (WGS) entry which is preliminary data.</text>
</comment>
<dbReference type="InterPro" id="IPR002052">
    <property type="entry name" value="DNA_methylase_N6_adenine_CS"/>
</dbReference>
<dbReference type="Proteomes" id="UP001082703">
    <property type="component" value="Unassembled WGS sequence"/>
</dbReference>
<name>A0ABT4BRQ9_9FIRM</name>
<sequence>MEKLIDIQSGPVASLLDLLLKDKSTKKNIIWATDTYEKLGHGFTDKEPISRSLLLQHADIIKPRIQKSQEAQQERTRKKAEVFTPAWLCNLMNNYCDEEWFGRKDIFNAENDDHTWTVADELIAFPKRKNWKQYVDSRRLEITCGEAPYLVSRYDVSTGQLIVPPKRRTGQLDRKLRIVNENAADYDEWVKWAIRAFEATYGYEYQGDNLLIARINLLLTFIDYYQERWDKNPDGKLLQTVANKIVWNIWQMDGLKDTVPLGKPYEEYPQMTLADFIPGMADLANDEPEAIPCKIYDWRRDNSNLFNKLKERNSMGHKLFDFVIGNPPYQETLQNTSDKPVYNNFMDAVYQVADSVELITPARFLFDAGKTPKAWNEKMLSDPNLKVLSYEEDSSKVFQNTDIKGGVAITYHDTRRKFGPIEHFTPYKELNMILSKVRQANGFKSIMNIVVTSFAYHYTQKLHDDFPKAASQLSNGHAYDIKSNAFDKLPQVFFTSKPEDENEYVSILGRQNNERTYKYIRRDYVNNVPNLDKYKLFIPKANGTGEFGEVLTLPEICEPGVGATESFVGIGLCDTLDEANNLMKYIKTKFLRAMLGIVKITQDLTPSKWEYVPLQDFTSNSDIDWSKSVHEIDLQLYRKYGLDEKEIAFIESHVKEMA</sequence>
<organism evidence="2 3">
    <name type="scientific">Caproiciproducens galactitolivorans</name>
    <dbReference type="NCBI Taxonomy" id="642589"/>
    <lineage>
        <taxon>Bacteria</taxon>
        <taxon>Bacillati</taxon>
        <taxon>Bacillota</taxon>
        <taxon>Clostridia</taxon>
        <taxon>Eubacteriales</taxon>
        <taxon>Acutalibacteraceae</taxon>
        <taxon>Caproiciproducens</taxon>
    </lineage>
</organism>
<dbReference type="GO" id="GO:0032259">
    <property type="term" value="P:methylation"/>
    <property type="evidence" value="ECO:0007669"/>
    <property type="project" value="UniProtKB-KW"/>
</dbReference>
<dbReference type="RefSeq" id="WP_268057604.1">
    <property type="nucleotide sequence ID" value="NZ_JAPOHA010000004.1"/>
</dbReference>
<reference evidence="2 3" key="1">
    <citation type="submission" date="2022-11" db="EMBL/GenBank/DDBJ databases">
        <authorList>
            <person name="Caiyu Z."/>
        </authorList>
    </citation>
    <scope>NUCLEOTIDE SEQUENCE [LARGE SCALE GENOMIC DNA]</scope>
    <source>
        <strain evidence="2 3">YR-4</strain>
    </source>
</reference>
<evidence type="ECO:0000259" key="1">
    <source>
        <dbReference type="Pfam" id="PF07669"/>
    </source>
</evidence>
<feature type="domain" description="Type II methyltransferase M.TaqI-like" evidence="1">
    <location>
        <begin position="201"/>
        <end position="398"/>
    </location>
</feature>
<dbReference type="GO" id="GO:0008168">
    <property type="term" value="F:methyltransferase activity"/>
    <property type="evidence" value="ECO:0007669"/>
    <property type="project" value="UniProtKB-KW"/>
</dbReference>
<dbReference type="InterPro" id="IPR011639">
    <property type="entry name" value="MethylTrfase_TaqI-like_dom"/>
</dbReference>
<keyword evidence="2" id="KW-0489">Methyltransferase</keyword>
<gene>
    <name evidence="2" type="ORF">OUY18_04865</name>
</gene>
<accession>A0ABT4BRQ9</accession>
<keyword evidence="3" id="KW-1185">Reference proteome</keyword>
<dbReference type="EMBL" id="JAPOHA010000004">
    <property type="protein sequence ID" value="MCY1713583.1"/>
    <property type="molecule type" value="Genomic_DNA"/>
</dbReference>
<evidence type="ECO:0000313" key="2">
    <source>
        <dbReference type="EMBL" id="MCY1713583.1"/>
    </source>
</evidence>
<proteinExistence type="predicted"/>
<keyword evidence="2" id="KW-0808">Transferase</keyword>